<keyword evidence="3" id="KW-0997">Cell inner membrane</keyword>
<evidence type="ECO:0000256" key="12">
    <source>
        <dbReference type="SAM" id="Phobius"/>
    </source>
</evidence>
<evidence type="ECO:0000313" key="14">
    <source>
        <dbReference type="EMBL" id="KIR22054.1"/>
    </source>
</evidence>
<accession>A0A0D0TJ22</accession>
<evidence type="ECO:0000256" key="2">
    <source>
        <dbReference type="ARBA" id="ARBA00022475"/>
    </source>
</evidence>
<dbReference type="InterPro" id="IPR000297">
    <property type="entry name" value="PPIase_PpiC"/>
</dbReference>
<dbReference type="PANTHER" id="PTHR47529:SF1">
    <property type="entry name" value="PERIPLASMIC CHAPERONE PPID"/>
    <property type="match status" value="1"/>
</dbReference>
<keyword evidence="5 12" id="KW-1133">Transmembrane helix</keyword>
<name>A0A0D0TJ22_PSEFL</name>
<keyword evidence="4 12" id="KW-0812">Transmembrane</keyword>
<comment type="caution">
    <text evidence="14">The sequence shown here is derived from an EMBL/GenBank/DDBJ whole genome shotgun (WGS) entry which is preliminary data.</text>
</comment>
<keyword evidence="11" id="KW-0697">Rotamase</keyword>
<dbReference type="SUPFAM" id="SSF109998">
    <property type="entry name" value="Triger factor/SurA peptide-binding domain-like"/>
    <property type="match status" value="1"/>
</dbReference>
<dbReference type="InterPro" id="IPR052029">
    <property type="entry name" value="PpiD_chaperone"/>
</dbReference>
<dbReference type="PROSITE" id="PS01096">
    <property type="entry name" value="PPIC_PPIASE_1"/>
    <property type="match status" value="1"/>
</dbReference>
<dbReference type="SUPFAM" id="SSF54534">
    <property type="entry name" value="FKBP-like"/>
    <property type="match status" value="1"/>
</dbReference>
<sequence>MLQNIRDNSQGWIAKTIIGIIVALMAFTGIEAIFQASGNNKQDVAKVNGEEITQTELSQAVDMQRRQLMQQLGKDFDASLLDEKLLRDAALKGLIDRKLLLQGAADSKFGFSEAALDQVILQTPEFQVDGKFSAERFDQVIRQLGYSRMQFRQMLTQEMLIGQVRAGIAGSGFVTDAEVLAFARLEKQTRDFATVNIKADPAAVKLTDDEVKAYYDQHAKEFMTPDQVVIDYLELKKSSFFDQVTVKDDELQAAYEKETANLAEQRRAAHILIEVNDKVTEAQAKAKIEEIQARLAKGEKFEALAKEFSQDPGSANNGGDLGFAGPGVYDPDFETALYGLKQDQVSAPVRSAFGWHLIKLLGVEAPEVPSFASLKDKLTRELKTQQVEQRFVEATKQLEDAAFEASDLAQPASDLKLTVHTSAPFGREGGEGVAANRAVVTAAFSPEVLDEGANSSAIELDPETIIVLRAKEHLKPVQLPLEKVEAAIRTQMTKERASAAAKAHADELIASLRDGKTALDQPIDGQAWKVTEAATRGQESIDPAVLQALFRMPKPAAKDKPTFTTVTLRDGSLVIVRLNGVNEAAAPTDEEKAQYRRFLASRIGQQDFAAYRKQLETQADIKKY</sequence>
<comment type="similarity">
    <text evidence="8">Belongs to the PpiD chaperone family.</text>
</comment>
<dbReference type="AlphaFoldDB" id="A0A0D0TJ22"/>
<keyword evidence="6 12" id="KW-0472">Membrane</keyword>
<evidence type="ECO:0000256" key="7">
    <source>
        <dbReference type="ARBA" id="ARBA00023186"/>
    </source>
</evidence>
<evidence type="ECO:0000256" key="1">
    <source>
        <dbReference type="ARBA" id="ARBA00004382"/>
    </source>
</evidence>
<dbReference type="InterPro" id="IPR046357">
    <property type="entry name" value="PPIase_dom_sf"/>
</dbReference>
<dbReference type="PROSITE" id="PS50198">
    <property type="entry name" value="PPIC_PPIASE_2"/>
    <property type="match status" value="1"/>
</dbReference>
<dbReference type="PANTHER" id="PTHR47529">
    <property type="entry name" value="PEPTIDYL-PROLYL CIS-TRANS ISOMERASE D"/>
    <property type="match status" value="1"/>
</dbReference>
<dbReference type="Gene3D" id="1.10.4030.10">
    <property type="entry name" value="Porin chaperone SurA, peptide-binding domain"/>
    <property type="match status" value="1"/>
</dbReference>
<evidence type="ECO:0000256" key="5">
    <source>
        <dbReference type="ARBA" id="ARBA00022989"/>
    </source>
</evidence>
<keyword evidence="11 14" id="KW-0413">Isomerase</keyword>
<evidence type="ECO:0000259" key="13">
    <source>
        <dbReference type="PROSITE" id="PS50198"/>
    </source>
</evidence>
<keyword evidence="2" id="KW-1003">Cell membrane</keyword>
<reference evidence="14 15" key="1">
    <citation type="submission" date="2015-01" db="EMBL/GenBank/DDBJ databases">
        <title>Genome sequence of the beneficial rhizobacterium Pseudomonas fluorescens 2-79.</title>
        <authorList>
            <person name="Thuermer A."/>
            <person name="Daniel R."/>
        </authorList>
    </citation>
    <scope>NUCLEOTIDE SEQUENCE [LARGE SCALE GENOMIC DNA]</scope>
    <source>
        <strain evidence="14 15">2-79</strain>
    </source>
</reference>
<organism evidence="14 15">
    <name type="scientific">Pseudomonas fluorescens</name>
    <dbReference type="NCBI Taxonomy" id="294"/>
    <lineage>
        <taxon>Bacteria</taxon>
        <taxon>Pseudomonadati</taxon>
        <taxon>Pseudomonadota</taxon>
        <taxon>Gammaproteobacteria</taxon>
        <taxon>Pseudomonadales</taxon>
        <taxon>Pseudomonadaceae</taxon>
        <taxon>Pseudomonas</taxon>
    </lineage>
</organism>
<evidence type="ECO:0000256" key="11">
    <source>
        <dbReference type="PROSITE-ProRule" id="PRU00278"/>
    </source>
</evidence>
<dbReference type="Pfam" id="PF00639">
    <property type="entry name" value="Rotamase"/>
    <property type="match status" value="1"/>
</dbReference>
<evidence type="ECO:0000256" key="4">
    <source>
        <dbReference type="ARBA" id="ARBA00022692"/>
    </source>
</evidence>
<evidence type="ECO:0000313" key="15">
    <source>
        <dbReference type="Proteomes" id="UP000032210"/>
    </source>
</evidence>
<evidence type="ECO:0000256" key="10">
    <source>
        <dbReference type="ARBA" id="ARBA00042775"/>
    </source>
</evidence>
<gene>
    <name evidence="14" type="primary">ppiD</name>
    <name evidence="14" type="ORF">PFLU3_24300</name>
</gene>
<dbReference type="Pfam" id="PF13624">
    <property type="entry name" value="SurA_N_3"/>
    <property type="match status" value="1"/>
</dbReference>
<comment type="subcellular location">
    <subcellularLocation>
        <location evidence="1">Cell inner membrane</location>
        <topology evidence="1">Single-pass type II membrane protein</topology>
        <orientation evidence="1">Periplasmic side</orientation>
    </subcellularLocation>
</comment>
<dbReference type="Gene3D" id="3.10.50.40">
    <property type="match status" value="1"/>
</dbReference>
<proteinExistence type="inferred from homology"/>
<dbReference type="GO" id="GO:0003755">
    <property type="term" value="F:peptidyl-prolyl cis-trans isomerase activity"/>
    <property type="evidence" value="ECO:0007669"/>
    <property type="project" value="UniProtKB-KW"/>
</dbReference>
<dbReference type="GO" id="GO:0005886">
    <property type="term" value="C:plasma membrane"/>
    <property type="evidence" value="ECO:0007669"/>
    <property type="project" value="UniProtKB-SubCell"/>
</dbReference>
<dbReference type="PATRIC" id="fig|294.125.peg.2491"/>
<dbReference type="Proteomes" id="UP000032210">
    <property type="component" value="Unassembled WGS sequence"/>
</dbReference>
<dbReference type="InterPro" id="IPR023058">
    <property type="entry name" value="PPIase_PpiC_CS"/>
</dbReference>
<feature type="domain" description="PpiC" evidence="13">
    <location>
        <begin position="263"/>
        <end position="362"/>
    </location>
</feature>
<evidence type="ECO:0000256" key="3">
    <source>
        <dbReference type="ARBA" id="ARBA00022519"/>
    </source>
</evidence>
<protein>
    <recommendedName>
        <fullName evidence="9">Periplasmic chaperone PpiD</fullName>
    </recommendedName>
    <alternativeName>
        <fullName evidence="10">Periplasmic folding chaperone</fullName>
    </alternativeName>
</protein>
<dbReference type="InterPro" id="IPR027304">
    <property type="entry name" value="Trigger_fact/SurA_dom_sf"/>
</dbReference>
<evidence type="ECO:0000256" key="8">
    <source>
        <dbReference type="ARBA" id="ARBA00038408"/>
    </source>
</evidence>
<dbReference type="EMBL" id="JXCQ01000017">
    <property type="protein sequence ID" value="KIR22054.1"/>
    <property type="molecule type" value="Genomic_DNA"/>
</dbReference>
<feature type="transmembrane region" description="Helical" evidence="12">
    <location>
        <begin position="12"/>
        <end position="34"/>
    </location>
</feature>
<evidence type="ECO:0000256" key="9">
    <source>
        <dbReference type="ARBA" id="ARBA00040743"/>
    </source>
</evidence>
<evidence type="ECO:0000256" key="6">
    <source>
        <dbReference type="ARBA" id="ARBA00023136"/>
    </source>
</evidence>
<keyword evidence="7" id="KW-0143">Chaperone</keyword>
<dbReference type="RefSeq" id="WP_043048703.1">
    <property type="nucleotide sequence ID" value="NZ_JXCQ01000017.1"/>
</dbReference>